<feature type="transmembrane region" description="Helical" evidence="10">
    <location>
        <begin position="422"/>
        <end position="445"/>
    </location>
</feature>
<protein>
    <submittedName>
        <fullName evidence="12">ATP-binding cassette sub-family A member 5</fullName>
    </submittedName>
</protein>
<feature type="domain" description="ABC transporter" evidence="11">
    <location>
        <begin position="509"/>
        <end position="707"/>
    </location>
</feature>
<feature type="region of interest" description="Disordered" evidence="9">
    <location>
        <begin position="1259"/>
        <end position="1289"/>
    </location>
</feature>
<dbReference type="SMART" id="SM00382">
    <property type="entry name" value="AAA"/>
    <property type="match status" value="2"/>
</dbReference>
<dbReference type="GO" id="GO:0016887">
    <property type="term" value="F:ATP hydrolysis activity"/>
    <property type="evidence" value="ECO:0007669"/>
    <property type="project" value="InterPro"/>
</dbReference>
<feature type="region of interest" description="Disordered" evidence="9">
    <location>
        <begin position="809"/>
        <end position="859"/>
    </location>
</feature>
<dbReference type="InterPro" id="IPR026082">
    <property type="entry name" value="ABCA"/>
</dbReference>
<evidence type="ECO:0000256" key="8">
    <source>
        <dbReference type="ARBA" id="ARBA00023136"/>
    </source>
</evidence>
<dbReference type="OrthoDB" id="8061355at2759"/>
<evidence type="ECO:0000313" key="12">
    <source>
        <dbReference type="EMBL" id="KAF0305666.1"/>
    </source>
</evidence>
<keyword evidence="7 10" id="KW-1133">Transmembrane helix</keyword>
<dbReference type="CDD" id="cd03263">
    <property type="entry name" value="ABC_subfamily_A"/>
    <property type="match status" value="2"/>
</dbReference>
<evidence type="ECO:0000256" key="7">
    <source>
        <dbReference type="ARBA" id="ARBA00022989"/>
    </source>
</evidence>
<dbReference type="PROSITE" id="PS50893">
    <property type="entry name" value="ABC_TRANSPORTER_2"/>
    <property type="match status" value="2"/>
</dbReference>
<feature type="transmembrane region" description="Helical" evidence="10">
    <location>
        <begin position="1117"/>
        <end position="1139"/>
    </location>
</feature>
<dbReference type="FunFam" id="3.40.50.300:FF:000335">
    <property type="entry name" value="ATP binding cassette subfamily A member 5"/>
    <property type="match status" value="1"/>
</dbReference>
<keyword evidence="5" id="KW-0547">Nucleotide-binding</keyword>
<feature type="transmembrane region" description="Helical" evidence="10">
    <location>
        <begin position="1036"/>
        <end position="1059"/>
    </location>
</feature>
<dbReference type="Pfam" id="PF12698">
    <property type="entry name" value="ABC2_membrane_3"/>
    <property type="match status" value="2"/>
</dbReference>
<dbReference type="Gene3D" id="3.40.50.300">
    <property type="entry name" value="P-loop containing nucleotide triphosphate hydrolases"/>
    <property type="match status" value="3"/>
</dbReference>
<dbReference type="InterPro" id="IPR027417">
    <property type="entry name" value="P-loop_NTPase"/>
</dbReference>
<keyword evidence="6 12" id="KW-0067">ATP-binding</keyword>
<feature type="transmembrane region" description="Helical" evidence="10">
    <location>
        <begin position="240"/>
        <end position="262"/>
    </location>
</feature>
<dbReference type="SUPFAM" id="SSF52540">
    <property type="entry name" value="P-loop containing nucleoside triphosphate hydrolases"/>
    <property type="match status" value="2"/>
</dbReference>
<name>A0A6A4WE93_AMPAM</name>
<feature type="domain" description="ABC transporter" evidence="11">
    <location>
        <begin position="1322"/>
        <end position="1535"/>
    </location>
</feature>
<dbReference type="Proteomes" id="UP000440578">
    <property type="component" value="Unassembled WGS sequence"/>
</dbReference>
<feature type="transmembrane region" description="Helical" evidence="10">
    <location>
        <begin position="355"/>
        <end position="374"/>
    </location>
</feature>
<evidence type="ECO:0000256" key="9">
    <source>
        <dbReference type="SAM" id="MobiDB-lite"/>
    </source>
</evidence>
<comment type="similarity">
    <text evidence="2">Belongs to the ABC transporter superfamily. ABCA family.</text>
</comment>
<dbReference type="PROSITE" id="PS00211">
    <property type="entry name" value="ABC_TRANSPORTER_1"/>
    <property type="match status" value="1"/>
</dbReference>
<feature type="transmembrane region" description="Helical" evidence="10">
    <location>
        <begin position="1151"/>
        <end position="1170"/>
    </location>
</feature>
<feature type="transmembrane region" description="Helical" evidence="10">
    <location>
        <begin position="1080"/>
        <end position="1105"/>
    </location>
</feature>
<comment type="subcellular location">
    <subcellularLocation>
        <location evidence="1">Membrane</location>
        <topology evidence="1">Multi-pass membrane protein</topology>
    </subcellularLocation>
</comment>
<dbReference type="InterPro" id="IPR003593">
    <property type="entry name" value="AAA+_ATPase"/>
</dbReference>
<feature type="transmembrane region" description="Helical" evidence="10">
    <location>
        <begin position="319"/>
        <end position="343"/>
    </location>
</feature>
<evidence type="ECO:0000256" key="6">
    <source>
        <dbReference type="ARBA" id="ARBA00022840"/>
    </source>
</evidence>
<dbReference type="PANTHER" id="PTHR19229">
    <property type="entry name" value="ATP-BINDING CASSETTE TRANSPORTER SUBFAMILY A ABCA"/>
    <property type="match status" value="1"/>
</dbReference>
<dbReference type="InterPro" id="IPR013525">
    <property type="entry name" value="ABC2_TM"/>
</dbReference>
<dbReference type="GO" id="GO:0005524">
    <property type="term" value="F:ATP binding"/>
    <property type="evidence" value="ECO:0007669"/>
    <property type="project" value="UniProtKB-KW"/>
</dbReference>
<gene>
    <name evidence="12" type="primary">ABCA5_0</name>
    <name evidence="12" type="ORF">FJT64_022750</name>
</gene>
<dbReference type="Pfam" id="PF00005">
    <property type="entry name" value="ABC_tran"/>
    <property type="match status" value="3"/>
</dbReference>
<keyword evidence="8 10" id="KW-0472">Membrane</keyword>
<dbReference type="PANTHER" id="PTHR19229:SF209">
    <property type="entry name" value="ATP-BINDING CASSETTE SUB-FAMILY A MEMBER 5 ISOFORM X1"/>
    <property type="match status" value="1"/>
</dbReference>
<keyword evidence="3" id="KW-0813">Transport</keyword>
<comment type="caution">
    <text evidence="12">The sequence shown here is derived from an EMBL/GenBank/DDBJ whole genome shotgun (WGS) entry which is preliminary data.</text>
</comment>
<dbReference type="EMBL" id="VIIS01000735">
    <property type="protein sequence ID" value="KAF0305666.1"/>
    <property type="molecule type" value="Genomic_DNA"/>
</dbReference>
<organism evidence="12 13">
    <name type="scientific">Amphibalanus amphitrite</name>
    <name type="common">Striped barnacle</name>
    <name type="synonym">Balanus amphitrite</name>
    <dbReference type="NCBI Taxonomy" id="1232801"/>
    <lineage>
        <taxon>Eukaryota</taxon>
        <taxon>Metazoa</taxon>
        <taxon>Ecdysozoa</taxon>
        <taxon>Arthropoda</taxon>
        <taxon>Crustacea</taxon>
        <taxon>Multicrustacea</taxon>
        <taxon>Cirripedia</taxon>
        <taxon>Thoracica</taxon>
        <taxon>Thoracicalcarea</taxon>
        <taxon>Balanomorpha</taxon>
        <taxon>Balanoidea</taxon>
        <taxon>Balanidae</taxon>
        <taxon>Amphibalaninae</taxon>
        <taxon>Amphibalanus</taxon>
    </lineage>
</organism>
<keyword evidence="13" id="KW-1185">Reference proteome</keyword>
<evidence type="ECO:0000256" key="1">
    <source>
        <dbReference type="ARBA" id="ARBA00004141"/>
    </source>
</evidence>
<evidence type="ECO:0000256" key="2">
    <source>
        <dbReference type="ARBA" id="ARBA00008869"/>
    </source>
</evidence>
<dbReference type="InterPro" id="IPR017871">
    <property type="entry name" value="ABC_transporter-like_CS"/>
</dbReference>
<accession>A0A6A4WE93</accession>
<dbReference type="GO" id="GO:0140359">
    <property type="term" value="F:ABC-type transporter activity"/>
    <property type="evidence" value="ECO:0007669"/>
    <property type="project" value="InterPro"/>
</dbReference>
<feature type="transmembrane region" description="Helical" evidence="10">
    <location>
        <begin position="883"/>
        <end position="904"/>
    </location>
</feature>
<evidence type="ECO:0000313" key="13">
    <source>
        <dbReference type="Proteomes" id="UP000440578"/>
    </source>
</evidence>
<dbReference type="GO" id="GO:0016020">
    <property type="term" value="C:membrane"/>
    <property type="evidence" value="ECO:0007669"/>
    <property type="project" value="UniProtKB-SubCell"/>
</dbReference>
<keyword evidence="4 10" id="KW-0812">Transmembrane</keyword>
<proteinExistence type="inferred from homology"/>
<feature type="transmembrane region" description="Helical" evidence="10">
    <location>
        <begin position="1182"/>
        <end position="1203"/>
    </location>
</feature>
<evidence type="ECO:0000256" key="10">
    <source>
        <dbReference type="SAM" id="Phobius"/>
    </source>
</evidence>
<feature type="transmembrane region" description="Helical" evidence="10">
    <location>
        <begin position="282"/>
        <end position="307"/>
    </location>
</feature>
<dbReference type="InterPro" id="IPR003439">
    <property type="entry name" value="ABC_transporter-like_ATP-bd"/>
</dbReference>
<sequence>MHLPIQNFCNLSSVSFSRFISFPSHHPPLSLSQEVFMPIYIFAILAIVRAVQPETSYQAVVSEHGSAVVTGPLSAAPTLQLHVTPDGTAQREFGRRLAARLNTSVEYHATEADLEQLSTALPAQQIVAGLVLPPEPGTRDLEYTIRTDPRLMLSVAKWAGVGQCRGQGAEGGLENPATCPTNDYFYSGFLQLQSHIDALMMEVRMAWDDQSKQMVPVTNLTMLNGPKHEESTDSSEFLRIFVPLYMAISLSQFITYLLTLIVGEKEAKIKDGLKLMGLRDSVYWFSWFVVYAVYVFVVASICIAIMVLSNVFPYSNNAYIYLVYVLYGWSLVMFGFMLTPFFTKAKVWAGRVAGGVGNLAVTVVSLLFLLQVYLEGMPHGVYWLMSLISPVAFTLGIDRAVDFDNRKIGLHSFNMWDDSGGLPFGGCIVMLCVDIVLYAFLAFYLDNVLPNEYGRRESVFFIFKKSYWFGSNKSLLLADMDGDHAALDGQDSSPDVEPVSGEVKQKLALRVFALRKEFTNNKKKVVAVNDLSLDMYEGQITAILGHNGAGKTTFFNMLTGLTTPTSGTASIYGLDITSGIPPERVQAEINSTLADVDLLEKADEVVRGLSGGQKRKLSVGQALVGDPRIIILDEPTAGVDPYSRRHLWSLLQRRKHGRLMLLTTHFMDEADILADRKAIVSAGKLRCCGSSMFLKNRFGLGYHLTIVQGSTPCLEAVDKIIVSYIPTRERGRAHGNELTFVLPMASVGRFPELFAELEKQQETLGVQSFGVSLTTLEEVFLHLAETEDHSADSEPLSAVTRTVLNQRASLGSAEHSRSSQQAVGRPPSVPSPGGGGDGPDSIPLSDLPRTARTAEPPAVPLQPSWQRAMAALIRIRVLSFIRVPAAIFFILIMPAAMMIGGLMINRGSSGSSGGPAQVPLHATLYPGYSLLYHMEPGAALDPAVLRGWGLPADSFNGSYRALLNNSVLAGLNVTSAGEAAAVLHDQAIHSPAVVLNAVNNGRLSQLLQSAFNSSAALSVTSHPLPSGVTLDFDSSVFFSSFMVGFLFLMVPCSIAGELVQERELKIRNQLRVNGLSFTTYFLSFFIVVFGLFFALWVIMLIVVQAADVTLLKPMPAFSMLAVLYLEYIFVGLLFASIVSYMFDKLETSMSVYPNVAIMCGMLPYMLVSLLDSLLPDSGVALPLHYVFCLIDPFYIPCGALYYLSKTYIMVRLLEQRDVEAADYWAAPEFLVPLLVQLVQIPLLWLVLRRVDAKKNAHNDQPGCLARRKHTRDAAEMEEGPAADGGEPDQDVLAERERVDRIMDGSWTGPAPVIAAQNLCKLYRSHDKSEKSAGGDGVLQAVGDVSFAVNAGEVFGLLGPNGAGKTTCMRMVIAEEAPTRGKIQVAGTPITDSLSEAFQMVGYCPQFDALWKYITVEEHLKCFAQIRGVSPQDSQRIANHYIEGLQIAEHSKKRSHVCSGGTRRKLSYALSMLGEPRIVLLDEPSTGMDPQSKRFLWDTIAAGFRAERGAILTTHSMEEADALCTRLGIMVRGNLR</sequence>
<evidence type="ECO:0000256" key="4">
    <source>
        <dbReference type="ARBA" id="ARBA00022692"/>
    </source>
</evidence>
<feature type="compositionally biased region" description="Acidic residues" evidence="9">
    <location>
        <begin position="1275"/>
        <end position="1289"/>
    </location>
</feature>
<evidence type="ECO:0000256" key="5">
    <source>
        <dbReference type="ARBA" id="ARBA00022741"/>
    </source>
</evidence>
<evidence type="ECO:0000259" key="11">
    <source>
        <dbReference type="PROSITE" id="PS50893"/>
    </source>
</evidence>
<evidence type="ECO:0000256" key="3">
    <source>
        <dbReference type="ARBA" id="ARBA00022448"/>
    </source>
</evidence>
<feature type="transmembrane region" description="Helical" evidence="10">
    <location>
        <begin position="1224"/>
        <end position="1247"/>
    </location>
</feature>
<reference evidence="12 13" key="1">
    <citation type="submission" date="2019-07" db="EMBL/GenBank/DDBJ databases">
        <title>Draft genome assembly of a fouling barnacle, Amphibalanus amphitrite (Darwin, 1854): The first reference genome for Thecostraca.</title>
        <authorList>
            <person name="Kim W."/>
        </authorList>
    </citation>
    <scope>NUCLEOTIDE SEQUENCE [LARGE SCALE GENOMIC DNA]</scope>
    <source>
        <strain evidence="12">SNU_AA5</strain>
        <tissue evidence="12">Soma without cirri and trophi</tissue>
    </source>
</reference>